<feature type="binding site" evidence="7">
    <location>
        <position position="60"/>
    </location>
    <ligand>
        <name>Zn(2+)</name>
        <dbReference type="ChEBI" id="CHEBI:29105"/>
        <label>2</label>
    </ligand>
</feature>
<dbReference type="InterPro" id="IPR050110">
    <property type="entry name" value="Glyoxalase_II_hydrolase"/>
</dbReference>
<evidence type="ECO:0000313" key="10">
    <source>
        <dbReference type="Proteomes" id="UP000193083"/>
    </source>
</evidence>
<feature type="binding site" evidence="7">
    <location>
        <position position="61"/>
    </location>
    <ligand>
        <name>Zn(2+)</name>
        <dbReference type="ChEBI" id="CHEBI:29105"/>
        <label>2</label>
    </ligand>
</feature>
<evidence type="ECO:0000256" key="5">
    <source>
        <dbReference type="ARBA" id="ARBA00022801"/>
    </source>
</evidence>
<reference evidence="9 10" key="1">
    <citation type="submission" date="2017-04" db="EMBL/GenBank/DDBJ databases">
        <authorList>
            <person name="Afonso C.L."/>
            <person name="Miller P.J."/>
            <person name="Scott M.A."/>
            <person name="Spackman E."/>
            <person name="Goraichik I."/>
            <person name="Dimitrov K.M."/>
            <person name="Suarez D.L."/>
            <person name="Swayne D.E."/>
        </authorList>
    </citation>
    <scope>NUCLEOTIDE SEQUENCE [LARGE SCALE GENOMIC DNA]</scope>
    <source>
        <strain evidence="9 10">B5P</strain>
    </source>
</reference>
<dbReference type="PANTHER" id="PTHR43705:SF1">
    <property type="entry name" value="HYDROXYACYLGLUTATHIONE HYDROLASE GLOB"/>
    <property type="match status" value="1"/>
</dbReference>
<comment type="function">
    <text evidence="7">Thiolesterase that catalyzes the hydrolysis of S-D-lactoyl-glutathione to form glutathione and D-lactic acid.</text>
</comment>
<dbReference type="PIRSF" id="PIRSF005457">
    <property type="entry name" value="Glx"/>
    <property type="match status" value="1"/>
</dbReference>
<dbReference type="PANTHER" id="PTHR43705">
    <property type="entry name" value="HYDROXYACYLGLUTATHIONE HYDROLASE"/>
    <property type="match status" value="1"/>
</dbReference>
<feature type="domain" description="Metallo-beta-lactamase" evidence="8">
    <location>
        <begin position="13"/>
        <end position="171"/>
    </location>
</feature>
<dbReference type="EC" id="3.1.2.6" evidence="7"/>
<keyword evidence="6 7" id="KW-0862">Zinc</keyword>
<dbReference type="Gene3D" id="3.60.15.10">
    <property type="entry name" value="Ribonuclease Z/Hydroxyacylglutathione hydrolase-like"/>
    <property type="match status" value="1"/>
</dbReference>
<evidence type="ECO:0000256" key="2">
    <source>
        <dbReference type="ARBA" id="ARBA00004963"/>
    </source>
</evidence>
<evidence type="ECO:0000256" key="6">
    <source>
        <dbReference type="ARBA" id="ARBA00022833"/>
    </source>
</evidence>
<dbReference type="Pfam" id="PF16123">
    <property type="entry name" value="HAGH_C"/>
    <property type="match status" value="1"/>
</dbReference>
<dbReference type="GO" id="GO:0046872">
    <property type="term" value="F:metal ion binding"/>
    <property type="evidence" value="ECO:0007669"/>
    <property type="project" value="UniProtKB-KW"/>
</dbReference>
<evidence type="ECO:0000256" key="7">
    <source>
        <dbReference type="HAMAP-Rule" id="MF_01374"/>
    </source>
</evidence>
<accession>A0A1X7PT66</accession>
<proteinExistence type="inferred from homology"/>
<comment type="subunit">
    <text evidence="7">Monomer.</text>
</comment>
<dbReference type="InterPro" id="IPR035680">
    <property type="entry name" value="Clx_II_MBL"/>
</dbReference>
<dbReference type="GO" id="GO:0019243">
    <property type="term" value="P:methylglyoxal catabolic process to D-lactate via S-lactoyl-glutathione"/>
    <property type="evidence" value="ECO:0007669"/>
    <property type="project" value="UniProtKB-UniRule"/>
</dbReference>
<dbReference type="SMART" id="SM00849">
    <property type="entry name" value="Lactamase_B"/>
    <property type="match status" value="1"/>
</dbReference>
<keyword evidence="5 7" id="KW-0378">Hydrolase</keyword>
<sequence>MPLMVEQFMCRSDNFGVLLHDASTGQTAVIDAPEERPILEAIERTGWRPTVILTTHHHPDHVEANLALKERFGLTIIGPKAEAAKIPGIDRTVVDGESFDFSGHPVRVIETPGHTAGHVCYHLPKDGLLFAGDTLFALGCGRLFERGPADMYRSLKKLAELPLETVVYCGHEYTLSNARFALSIDPTNSALKERAKEIEALRAADKPTLPTTLMAEMSTNPFLRWHDPVIRRNLGMETASDEAVFAEVRKRKDVF</sequence>
<feature type="binding site" evidence="7">
    <location>
        <position position="133"/>
    </location>
    <ligand>
        <name>Zn(2+)</name>
        <dbReference type="ChEBI" id="CHEBI:29105"/>
        <label>1</label>
    </ligand>
</feature>
<dbReference type="HAMAP" id="MF_01374">
    <property type="entry name" value="Glyoxalase_2"/>
    <property type="match status" value="1"/>
</dbReference>
<protein>
    <recommendedName>
        <fullName evidence="7">Hydroxyacylglutathione hydrolase</fullName>
        <ecNumber evidence="7">3.1.2.6</ecNumber>
    </recommendedName>
    <alternativeName>
        <fullName evidence="7">Glyoxalase II</fullName>
        <shortName evidence="7">Glx II</shortName>
    </alternativeName>
</protein>
<gene>
    <name evidence="7" type="primary">gloB</name>
    <name evidence="9" type="ORF">SAMN02982922_5279</name>
</gene>
<dbReference type="EMBL" id="FXBL01000004">
    <property type="protein sequence ID" value="SMH55150.1"/>
    <property type="molecule type" value="Genomic_DNA"/>
</dbReference>
<keyword evidence="10" id="KW-1185">Reference proteome</keyword>
<name>A0A1X7PT66_9HYPH</name>
<evidence type="ECO:0000313" key="9">
    <source>
        <dbReference type="EMBL" id="SMH55150.1"/>
    </source>
</evidence>
<dbReference type="Proteomes" id="UP000193083">
    <property type="component" value="Unassembled WGS sequence"/>
</dbReference>
<keyword evidence="4 7" id="KW-0479">Metal-binding</keyword>
<dbReference type="Pfam" id="PF00753">
    <property type="entry name" value="Lactamase_B"/>
    <property type="match status" value="1"/>
</dbReference>
<organism evidence="9 10">
    <name type="scientific">Mesorhizobium australicum</name>
    <dbReference type="NCBI Taxonomy" id="536018"/>
    <lineage>
        <taxon>Bacteria</taxon>
        <taxon>Pseudomonadati</taxon>
        <taxon>Pseudomonadota</taxon>
        <taxon>Alphaproteobacteria</taxon>
        <taxon>Hyphomicrobiales</taxon>
        <taxon>Phyllobacteriaceae</taxon>
        <taxon>Mesorhizobium</taxon>
    </lineage>
</organism>
<dbReference type="OrthoDB" id="9802248at2"/>
<dbReference type="InterPro" id="IPR001279">
    <property type="entry name" value="Metallo-B-lactamas"/>
</dbReference>
<comment type="similarity">
    <text evidence="3 7">Belongs to the metallo-beta-lactamase superfamily. Glyoxalase II family.</text>
</comment>
<dbReference type="CDD" id="cd07723">
    <property type="entry name" value="hydroxyacylglutathione_hydrolase_MBL-fold"/>
    <property type="match status" value="1"/>
</dbReference>
<evidence type="ECO:0000256" key="1">
    <source>
        <dbReference type="ARBA" id="ARBA00001623"/>
    </source>
</evidence>
<comment type="pathway">
    <text evidence="2 7">Secondary metabolite metabolism; methylglyoxal degradation; (R)-lactate from methylglyoxal: step 2/2.</text>
</comment>
<feature type="binding site" evidence="7">
    <location>
        <position position="56"/>
    </location>
    <ligand>
        <name>Zn(2+)</name>
        <dbReference type="ChEBI" id="CHEBI:29105"/>
        <label>1</label>
    </ligand>
</feature>
<dbReference type="InterPro" id="IPR032282">
    <property type="entry name" value="HAGH_C"/>
</dbReference>
<feature type="binding site" evidence="7">
    <location>
        <position position="171"/>
    </location>
    <ligand>
        <name>Zn(2+)</name>
        <dbReference type="ChEBI" id="CHEBI:29105"/>
        <label>2</label>
    </ligand>
</feature>
<dbReference type="SUPFAM" id="SSF56281">
    <property type="entry name" value="Metallo-hydrolase/oxidoreductase"/>
    <property type="match status" value="1"/>
</dbReference>
<feature type="binding site" evidence="7">
    <location>
        <position position="114"/>
    </location>
    <ligand>
        <name>Zn(2+)</name>
        <dbReference type="ChEBI" id="CHEBI:29105"/>
        <label>1</label>
    </ligand>
</feature>
<comment type="catalytic activity">
    <reaction evidence="1 7">
        <text>an S-(2-hydroxyacyl)glutathione + H2O = a 2-hydroxy carboxylate + glutathione + H(+)</text>
        <dbReference type="Rhea" id="RHEA:21864"/>
        <dbReference type="ChEBI" id="CHEBI:15377"/>
        <dbReference type="ChEBI" id="CHEBI:15378"/>
        <dbReference type="ChEBI" id="CHEBI:57925"/>
        <dbReference type="ChEBI" id="CHEBI:58896"/>
        <dbReference type="ChEBI" id="CHEBI:71261"/>
        <dbReference type="EC" id="3.1.2.6"/>
    </reaction>
</comment>
<dbReference type="InterPro" id="IPR036866">
    <property type="entry name" value="RibonucZ/Hydroxyglut_hydro"/>
</dbReference>
<dbReference type="NCBIfam" id="TIGR03413">
    <property type="entry name" value="GSH_gloB"/>
    <property type="match status" value="1"/>
</dbReference>
<dbReference type="AlphaFoldDB" id="A0A1X7PT66"/>
<dbReference type="UniPathway" id="UPA00619">
    <property type="reaction ID" value="UER00676"/>
</dbReference>
<dbReference type="GO" id="GO:0004416">
    <property type="term" value="F:hydroxyacylglutathione hydrolase activity"/>
    <property type="evidence" value="ECO:0007669"/>
    <property type="project" value="UniProtKB-UniRule"/>
</dbReference>
<evidence type="ECO:0000256" key="4">
    <source>
        <dbReference type="ARBA" id="ARBA00022723"/>
    </source>
</evidence>
<feature type="binding site" evidence="7">
    <location>
        <position position="58"/>
    </location>
    <ligand>
        <name>Zn(2+)</name>
        <dbReference type="ChEBI" id="CHEBI:29105"/>
        <label>1</label>
    </ligand>
</feature>
<dbReference type="RefSeq" id="WP_085466877.1">
    <property type="nucleotide sequence ID" value="NZ_FXBL01000004.1"/>
</dbReference>
<feature type="binding site" evidence="7">
    <location>
        <position position="133"/>
    </location>
    <ligand>
        <name>Zn(2+)</name>
        <dbReference type="ChEBI" id="CHEBI:29105"/>
        <label>2</label>
    </ligand>
</feature>
<comment type="cofactor">
    <cofactor evidence="7">
        <name>Zn(2+)</name>
        <dbReference type="ChEBI" id="CHEBI:29105"/>
    </cofactor>
    <text evidence="7">Binds 2 Zn(2+) ions per subunit.</text>
</comment>
<dbReference type="InterPro" id="IPR017782">
    <property type="entry name" value="Hydroxyacylglutathione_Hdrlase"/>
</dbReference>
<evidence type="ECO:0000256" key="3">
    <source>
        <dbReference type="ARBA" id="ARBA00006759"/>
    </source>
</evidence>
<evidence type="ECO:0000259" key="8">
    <source>
        <dbReference type="SMART" id="SM00849"/>
    </source>
</evidence>